<feature type="region of interest" description="Disordered" evidence="1">
    <location>
        <begin position="1"/>
        <end position="33"/>
    </location>
</feature>
<sequence>MGGGEDVKIHDSPASPPSSPTPSPSGTQNGTTEAIPLKKTGEMMLGFALAIVFLVIFCIIIHLLLKQHRQRYPNGRPKKKKMKKPKDTDLEKGTVELHSVDRKVFEAASTQVVLCELPEDAPPRHELDAGYVLPVSPLERTLTGTTGVTGTTVSDMESNREPLVSPAEPLPAQHLAVYWQTR</sequence>
<evidence type="ECO:0000256" key="1">
    <source>
        <dbReference type="SAM" id="MobiDB-lite"/>
    </source>
</evidence>
<keyword evidence="2" id="KW-0812">Transmembrane</keyword>
<feature type="compositionally biased region" description="Pro residues" evidence="1">
    <location>
        <begin position="14"/>
        <end position="23"/>
    </location>
</feature>
<gene>
    <name evidence="3" type="ORF">EI97DRAFT_440496</name>
</gene>
<name>A0A6A6JQT9_WESOR</name>
<keyword evidence="4" id="KW-1185">Reference proteome</keyword>
<accession>A0A6A6JQT9</accession>
<dbReference type="Proteomes" id="UP000800097">
    <property type="component" value="Unassembled WGS sequence"/>
</dbReference>
<keyword evidence="2" id="KW-0472">Membrane</keyword>
<dbReference type="EMBL" id="ML986487">
    <property type="protein sequence ID" value="KAF2279010.1"/>
    <property type="molecule type" value="Genomic_DNA"/>
</dbReference>
<dbReference type="OrthoDB" id="3798061at2759"/>
<feature type="transmembrane region" description="Helical" evidence="2">
    <location>
        <begin position="43"/>
        <end position="65"/>
    </location>
</feature>
<feature type="compositionally biased region" description="Basic and acidic residues" evidence="1">
    <location>
        <begin position="1"/>
        <end position="11"/>
    </location>
</feature>
<evidence type="ECO:0000256" key="2">
    <source>
        <dbReference type="SAM" id="Phobius"/>
    </source>
</evidence>
<dbReference type="GeneID" id="54552812"/>
<proteinExistence type="predicted"/>
<reference evidence="3" key="1">
    <citation type="journal article" date="2020" name="Stud. Mycol.">
        <title>101 Dothideomycetes genomes: a test case for predicting lifestyles and emergence of pathogens.</title>
        <authorList>
            <person name="Haridas S."/>
            <person name="Albert R."/>
            <person name="Binder M."/>
            <person name="Bloem J."/>
            <person name="Labutti K."/>
            <person name="Salamov A."/>
            <person name="Andreopoulos B."/>
            <person name="Baker S."/>
            <person name="Barry K."/>
            <person name="Bills G."/>
            <person name="Bluhm B."/>
            <person name="Cannon C."/>
            <person name="Castanera R."/>
            <person name="Culley D."/>
            <person name="Daum C."/>
            <person name="Ezra D."/>
            <person name="Gonzalez J."/>
            <person name="Henrissat B."/>
            <person name="Kuo A."/>
            <person name="Liang C."/>
            <person name="Lipzen A."/>
            <person name="Lutzoni F."/>
            <person name="Magnuson J."/>
            <person name="Mondo S."/>
            <person name="Nolan M."/>
            <person name="Ohm R."/>
            <person name="Pangilinan J."/>
            <person name="Park H.-J."/>
            <person name="Ramirez L."/>
            <person name="Alfaro M."/>
            <person name="Sun H."/>
            <person name="Tritt A."/>
            <person name="Yoshinaga Y."/>
            <person name="Zwiers L.-H."/>
            <person name="Turgeon B."/>
            <person name="Goodwin S."/>
            <person name="Spatafora J."/>
            <person name="Crous P."/>
            <person name="Grigoriev I."/>
        </authorList>
    </citation>
    <scope>NUCLEOTIDE SEQUENCE</scope>
    <source>
        <strain evidence="3">CBS 379.55</strain>
    </source>
</reference>
<organism evidence="3 4">
    <name type="scientific">Westerdykella ornata</name>
    <dbReference type="NCBI Taxonomy" id="318751"/>
    <lineage>
        <taxon>Eukaryota</taxon>
        <taxon>Fungi</taxon>
        <taxon>Dikarya</taxon>
        <taxon>Ascomycota</taxon>
        <taxon>Pezizomycotina</taxon>
        <taxon>Dothideomycetes</taxon>
        <taxon>Pleosporomycetidae</taxon>
        <taxon>Pleosporales</taxon>
        <taxon>Sporormiaceae</taxon>
        <taxon>Westerdykella</taxon>
    </lineage>
</organism>
<dbReference type="RefSeq" id="XP_033656549.1">
    <property type="nucleotide sequence ID" value="XM_033799637.1"/>
</dbReference>
<evidence type="ECO:0000313" key="3">
    <source>
        <dbReference type="EMBL" id="KAF2279010.1"/>
    </source>
</evidence>
<evidence type="ECO:0000313" key="4">
    <source>
        <dbReference type="Proteomes" id="UP000800097"/>
    </source>
</evidence>
<dbReference type="AlphaFoldDB" id="A0A6A6JQT9"/>
<keyword evidence="2" id="KW-1133">Transmembrane helix</keyword>
<protein>
    <submittedName>
        <fullName evidence="3">Uncharacterized protein</fullName>
    </submittedName>
</protein>